<dbReference type="InterPro" id="IPR001054">
    <property type="entry name" value="A/G_cyclase"/>
</dbReference>
<dbReference type="PROSITE" id="PS50125">
    <property type="entry name" value="GUANYLATE_CYCLASE_2"/>
    <property type="match status" value="1"/>
</dbReference>
<dbReference type="RefSeq" id="WP_251935831.1">
    <property type="nucleotide sequence ID" value="NZ_CP098747.1"/>
</dbReference>
<dbReference type="Pfam" id="PF00211">
    <property type="entry name" value="Guanylate_cyc"/>
    <property type="match status" value="1"/>
</dbReference>
<dbReference type="PANTHER" id="PTHR43081:SF20">
    <property type="entry name" value="TWO-COMPONENT RESPONSE REGULATOR"/>
    <property type="match status" value="1"/>
</dbReference>
<evidence type="ECO:0000313" key="2">
    <source>
        <dbReference type="EMBL" id="USG62210.1"/>
    </source>
</evidence>
<sequence length="96" mass="10188">MVYFCQRELGLVSGLVVAGLVGTDHRPEYFAYGDVVNVASRLEAMNKELGTTILASGTTSNLASNLEDAGVVFTSKGEKAVRGKINTIDVYEISSA</sequence>
<reference evidence="2" key="1">
    <citation type="submission" date="2022-06" db="EMBL/GenBank/DDBJ databases">
        <title>Sneathiella actinostolidae sp. nov., isolated from a sea anemonein the Western Pacific Ocean.</title>
        <authorList>
            <person name="Wei M.J."/>
        </authorList>
    </citation>
    <scope>NUCLEOTIDE SEQUENCE</scope>
    <source>
        <strain evidence="2">PHK-P5</strain>
    </source>
</reference>
<evidence type="ECO:0000313" key="3">
    <source>
        <dbReference type="Proteomes" id="UP001056291"/>
    </source>
</evidence>
<dbReference type="InterPro" id="IPR050697">
    <property type="entry name" value="Adenylyl/Guanylyl_Cyclase_3/4"/>
</dbReference>
<proteinExistence type="predicted"/>
<dbReference type="SUPFAM" id="SSF55073">
    <property type="entry name" value="Nucleotide cyclase"/>
    <property type="match status" value="1"/>
</dbReference>
<protein>
    <submittedName>
        <fullName evidence="2">Adenylate/guanylate cyclase domain-containing protein</fullName>
    </submittedName>
</protein>
<dbReference type="InterPro" id="IPR029787">
    <property type="entry name" value="Nucleotide_cyclase"/>
</dbReference>
<organism evidence="2 3">
    <name type="scientific">Sneathiella marina</name>
    <dbReference type="NCBI Taxonomy" id="2950108"/>
    <lineage>
        <taxon>Bacteria</taxon>
        <taxon>Pseudomonadati</taxon>
        <taxon>Pseudomonadota</taxon>
        <taxon>Alphaproteobacteria</taxon>
        <taxon>Sneathiellales</taxon>
        <taxon>Sneathiellaceae</taxon>
        <taxon>Sneathiella</taxon>
    </lineage>
</organism>
<dbReference type="PANTHER" id="PTHR43081">
    <property type="entry name" value="ADENYLATE CYCLASE, TERMINAL-DIFFERENTIATION SPECIFIC-RELATED"/>
    <property type="match status" value="1"/>
</dbReference>
<dbReference type="Proteomes" id="UP001056291">
    <property type="component" value="Chromosome"/>
</dbReference>
<keyword evidence="3" id="KW-1185">Reference proteome</keyword>
<evidence type="ECO:0000259" key="1">
    <source>
        <dbReference type="PROSITE" id="PS50125"/>
    </source>
</evidence>
<dbReference type="CDD" id="cd07302">
    <property type="entry name" value="CHD"/>
    <property type="match status" value="1"/>
</dbReference>
<name>A0ABY4W4T4_9PROT</name>
<dbReference type="Gene3D" id="3.30.70.1230">
    <property type="entry name" value="Nucleotide cyclase"/>
    <property type="match status" value="1"/>
</dbReference>
<accession>A0ABY4W4T4</accession>
<feature type="domain" description="Guanylate cyclase" evidence="1">
    <location>
        <begin position="9"/>
        <end position="43"/>
    </location>
</feature>
<dbReference type="EMBL" id="CP098747">
    <property type="protein sequence ID" value="USG62210.1"/>
    <property type="molecule type" value="Genomic_DNA"/>
</dbReference>
<gene>
    <name evidence="2" type="ORF">NBZ79_04370</name>
</gene>